<dbReference type="Pfam" id="PF02163">
    <property type="entry name" value="Peptidase_M50"/>
    <property type="match status" value="1"/>
</dbReference>
<evidence type="ECO:0000256" key="13">
    <source>
        <dbReference type="SAM" id="Phobius"/>
    </source>
</evidence>
<dbReference type="InterPro" id="IPR008915">
    <property type="entry name" value="Peptidase_M50"/>
</dbReference>
<feature type="transmembrane region" description="Helical" evidence="13">
    <location>
        <begin position="52"/>
        <end position="69"/>
    </location>
</feature>
<evidence type="ECO:0000259" key="14">
    <source>
        <dbReference type="Pfam" id="PF02163"/>
    </source>
</evidence>
<dbReference type="AlphaFoldDB" id="A0A485M3F1"/>
<dbReference type="InterPro" id="IPR052348">
    <property type="entry name" value="Metallopeptidase_M50B"/>
</dbReference>
<reference evidence="15" key="1">
    <citation type="submission" date="2019-03" db="EMBL/GenBank/DDBJ databases">
        <authorList>
            <person name="Hao L."/>
        </authorList>
    </citation>
    <scope>NUCLEOTIDE SEQUENCE</scope>
</reference>
<dbReference type="InterPro" id="IPR044537">
    <property type="entry name" value="Rip2-like"/>
</dbReference>
<dbReference type="EC" id="3.4.24.-" evidence="15"/>
<proteinExistence type="inferred from homology"/>
<sequence length="204" mass="22560">MNSMIQQIILLIVPVLFSITVHEVCHGYAAYRLGDPTAMNAGRLTLNPIKHIDIVGLLVLLITRMIGWAKPVPVDPRYFRNPRKDMMWVSLAGPASNIGLAVIFAVVYKAFGGMLAASYLFPLSFMIEIMIMINVGLAVFNLIPIPPLDGSHILEGLLPPDMARAYSAIAPYGFMILLLLIFTRVVDFVIFPIIRTVVQILLSI</sequence>
<dbReference type="GO" id="GO:0005886">
    <property type="term" value="C:plasma membrane"/>
    <property type="evidence" value="ECO:0007669"/>
    <property type="project" value="UniProtKB-SubCell"/>
</dbReference>
<dbReference type="PANTHER" id="PTHR35864:SF1">
    <property type="entry name" value="ZINC METALLOPROTEASE YWHC-RELATED"/>
    <property type="match status" value="1"/>
</dbReference>
<comment type="similarity">
    <text evidence="3">Belongs to the peptidase M50B family.</text>
</comment>
<evidence type="ECO:0000256" key="10">
    <source>
        <dbReference type="ARBA" id="ARBA00022989"/>
    </source>
</evidence>
<gene>
    <name evidence="15" type="primary">ywhC</name>
    <name evidence="15" type="ORF">SCFA_50021</name>
</gene>
<feature type="transmembrane region" description="Helical" evidence="13">
    <location>
        <begin position="120"/>
        <end position="145"/>
    </location>
</feature>
<accession>A0A485M3F1</accession>
<evidence type="ECO:0000256" key="8">
    <source>
        <dbReference type="ARBA" id="ARBA00022801"/>
    </source>
</evidence>
<keyword evidence="8 15" id="KW-0378">Hydrolase</keyword>
<comment type="cofactor">
    <cofactor evidence="1">
        <name>Zn(2+)</name>
        <dbReference type="ChEBI" id="CHEBI:29105"/>
    </cofactor>
</comment>
<keyword evidence="9" id="KW-0862">Zinc</keyword>
<protein>
    <submittedName>
        <fullName evidence="15">Putative zinc metalloprotease YwhC</fullName>
        <ecNumber evidence="15">3.4.24.-</ecNumber>
    </submittedName>
</protein>
<organism evidence="15">
    <name type="scientific">anaerobic digester metagenome</name>
    <dbReference type="NCBI Taxonomy" id="1263854"/>
    <lineage>
        <taxon>unclassified sequences</taxon>
        <taxon>metagenomes</taxon>
        <taxon>ecological metagenomes</taxon>
    </lineage>
</organism>
<evidence type="ECO:0000256" key="7">
    <source>
        <dbReference type="ARBA" id="ARBA00022723"/>
    </source>
</evidence>
<keyword evidence="6 13" id="KW-0812">Transmembrane</keyword>
<evidence type="ECO:0000256" key="12">
    <source>
        <dbReference type="ARBA" id="ARBA00023136"/>
    </source>
</evidence>
<evidence type="ECO:0000256" key="5">
    <source>
        <dbReference type="ARBA" id="ARBA00022670"/>
    </source>
</evidence>
<feature type="transmembrane region" description="Helical" evidence="13">
    <location>
        <begin position="165"/>
        <end position="186"/>
    </location>
</feature>
<keyword evidence="4" id="KW-1003">Cell membrane</keyword>
<name>A0A485M3F1_9ZZZZ</name>
<evidence type="ECO:0000256" key="6">
    <source>
        <dbReference type="ARBA" id="ARBA00022692"/>
    </source>
</evidence>
<keyword evidence="7" id="KW-0479">Metal-binding</keyword>
<evidence type="ECO:0000256" key="1">
    <source>
        <dbReference type="ARBA" id="ARBA00001947"/>
    </source>
</evidence>
<evidence type="ECO:0000313" key="15">
    <source>
        <dbReference type="EMBL" id="VFU16034.1"/>
    </source>
</evidence>
<evidence type="ECO:0000256" key="2">
    <source>
        <dbReference type="ARBA" id="ARBA00004651"/>
    </source>
</evidence>
<dbReference type="EMBL" id="CAADRM010000114">
    <property type="protein sequence ID" value="VFU16034.1"/>
    <property type="molecule type" value="Genomic_DNA"/>
</dbReference>
<keyword evidence="10 13" id="KW-1133">Transmembrane helix</keyword>
<feature type="transmembrane region" description="Helical" evidence="13">
    <location>
        <begin position="6"/>
        <end position="31"/>
    </location>
</feature>
<evidence type="ECO:0000256" key="9">
    <source>
        <dbReference type="ARBA" id="ARBA00022833"/>
    </source>
</evidence>
<evidence type="ECO:0000256" key="3">
    <source>
        <dbReference type="ARBA" id="ARBA00007931"/>
    </source>
</evidence>
<dbReference type="CDD" id="cd06158">
    <property type="entry name" value="S2P-M50_like_1"/>
    <property type="match status" value="1"/>
</dbReference>
<keyword evidence="11 15" id="KW-0482">Metalloprotease</keyword>
<keyword evidence="5 15" id="KW-0645">Protease</keyword>
<feature type="domain" description="Peptidase M50" evidence="14">
    <location>
        <begin position="124"/>
        <end position="180"/>
    </location>
</feature>
<comment type="subcellular location">
    <subcellularLocation>
        <location evidence="2">Cell membrane</location>
        <topology evidence="2">Multi-pass membrane protein</topology>
    </subcellularLocation>
</comment>
<evidence type="ECO:0000256" key="11">
    <source>
        <dbReference type="ARBA" id="ARBA00023049"/>
    </source>
</evidence>
<keyword evidence="12 13" id="KW-0472">Membrane</keyword>
<dbReference type="PANTHER" id="PTHR35864">
    <property type="entry name" value="ZINC METALLOPROTEASE MJ0611-RELATED"/>
    <property type="match status" value="1"/>
</dbReference>
<dbReference type="GO" id="GO:0046872">
    <property type="term" value="F:metal ion binding"/>
    <property type="evidence" value="ECO:0007669"/>
    <property type="project" value="UniProtKB-KW"/>
</dbReference>
<dbReference type="GO" id="GO:0006508">
    <property type="term" value="P:proteolysis"/>
    <property type="evidence" value="ECO:0007669"/>
    <property type="project" value="UniProtKB-KW"/>
</dbReference>
<evidence type="ECO:0000256" key="4">
    <source>
        <dbReference type="ARBA" id="ARBA00022475"/>
    </source>
</evidence>
<dbReference type="GO" id="GO:0008237">
    <property type="term" value="F:metallopeptidase activity"/>
    <property type="evidence" value="ECO:0007669"/>
    <property type="project" value="UniProtKB-KW"/>
</dbReference>
<feature type="transmembrane region" description="Helical" evidence="13">
    <location>
        <begin position="89"/>
        <end position="108"/>
    </location>
</feature>